<dbReference type="EMBL" id="CP012900">
    <property type="protein sequence ID" value="ALJ26601.1"/>
    <property type="molecule type" value="Genomic_DNA"/>
</dbReference>
<dbReference type="Proteomes" id="UP000061010">
    <property type="component" value="Chromosome"/>
</dbReference>
<keyword evidence="2" id="KW-0472">Membrane</keyword>
<organism evidence="3 4">
    <name type="scientific">Stenotrophomonas acidaminiphila</name>
    <dbReference type="NCBI Taxonomy" id="128780"/>
    <lineage>
        <taxon>Bacteria</taxon>
        <taxon>Pseudomonadati</taxon>
        <taxon>Pseudomonadota</taxon>
        <taxon>Gammaproteobacteria</taxon>
        <taxon>Lysobacterales</taxon>
        <taxon>Lysobacteraceae</taxon>
        <taxon>Stenotrophomonas</taxon>
    </lineage>
</organism>
<dbReference type="OrthoDB" id="5966099at2"/>
<accession>A0A0S1AUZ0</accession>
<sequence precursor="true">MAAPVSPTPAAVSALSAFLKGVERRALAVASLQTGDEAAAGRAAAAAMRAFAGPATDMPMADWPARFWALLCGNPQLRAASADGHWPPALTHLQGLPAAARLALLLRVGGGLDEDAASAVLGLTPDAYRRALAAACPLDAQGHPDALAWRGLAEQVQAQVRDLPAARLQQLEQLRAATVPAAAPSRTTTPVPRAEADARTPRAPRRTRARWSRRTWLLLCLPLLLLALVAAWWWTRHGPALPGAAAPAAEGAVADNGPVQVEALPDDSTAAGPAAPGSRAADDAAMLADPELALAQDADFHAWYAAGGPVPVDESQAQPGRAEPAGSALETVDAED</sequence>
<feature type="region of interest" description="Disordered" evidence="1">
    <location>
        <begin position="179"/>
        <end position="206"/>
    </location>
</feature>
<evidence type="ECO:0000313" key="4">
    <source>
        <dbReference type="Proteomes" id="UP000061010"/>
    </source>
</evidence>
<evidence type="ECO:0000256" key="2">
    <source>
        <dbReference type="SAM" id="Phobius"/>
    </source>
</evidence>
<keyword evidence="2" id="KW-1133">Transmembrane helix</keyword>
<dbReference type="PATRIC" id="fig|128780.6.peg.139"/>
<dbReference type="KEGG" id="sacz:AOT14_01390"/>
<keyword evidence="2 3" id="KW-0812">Transmembrane</keyword>
<feature type="transmembrane region" description="Helical" evidence="2">
    <location>
        <begin position="215"/>
        <end position="234"/>
    </location>
</feature>
<proteinExistence type="predicted"/>
<evidence type="ECO:0000256" key="1">
    <source>
        <dbReference type="SAM" id="MobiDB-lite"/>
    </source>
</evidence>
<keyword evidence="4" id="KW-1185">Reference proteome</keyword>
<reference evidence="3 4" key="1">
    <citation type="journal article" date="2015" name="Genome Announc.">
        <title>Complete Genome Sequencing of Stenotrophomonas acidaminiphila ZAC14D2_NAIMI4_2, a Multidrug-Resistant Strain Isolated from Sediments of a Polluted River in Mexico, Uncovers New Antibiotic Resistance Genes and a Novel Class-II Lasso Peptide Biosynthesis Gene Cluster.</title>
        <authorList>
            <person name="Vinuesa P."/>
            <person name="Ochoa-Sanchez L.E."/>
        </authorList>
    </citation>
    <scope>NUCLEOTIDE SEQUENCE [LARGE SCALE GENOMIC DNA]</scope>
    <source>
        <strain evidence="3 4">ZAC14D2_NAIMI4_2</strain>
    </source>
</reference>
<evidence type="ECO:0000313" key="3">
    <source>
        <dbReference type="EMBL" id="ALJ26601.1"/>
    </source>
</evidence>
<feature type="region of interest" description="Disordered" evidence="1">
    <location>
        <begin position="306"/>
        <end position="336"/>
    </location>
</feature>
<name>A0A0S1AUZ0_9GAMM</name>
<dbReference type="AlphaFoldDB" id="A0A0S1AUZ0"/>
<protein>
    <submittedName>
        <fullName evidence="3">Transmembrane protein</fullName>
    </submittedName>
</protein>
<gene>
    <name evidence="3" type="ORF">AOT14_01390</name>
</gene>